<evidence type="ECO:0000256" key="3">
    <source>
        <dbReference type="ARBA" id="ARBA00022692"/>
    </source>
</evidence>
<name>A0A9J2Q9R3_ASCLU</name>
<keyword evidence="2" id="KW-0813">Transport</keyword>
<evidence type="ECO:0000256" key="5">
    <source>
        <dbReference type="ARBA" id="ARBA00023136"/>
    </source>
</evidence>
<evidence type="ECO:0000256" key="6">
    <source>
        <dbReference type="SAM" id="Phobius"/>
    </source>
</evidence>
<sequence length="636" mass="70587">MEGNVGSEIENKIPNVDLPRHSAVSFDTNCGPLMTISNGRLSIDTDGSARKSIDSKRSSLLMLLEPLRKRLSTAQVPRGLGWPVTAIFLVADLVGGGVVAMPVAFINTGMYLVFKNRYRLPVGIIFMLVICFFFAVTGYQLGKNWSLLMLLEPLRKRLSTAQVPRGLGWPVTAIFLVADLVGGGVVAMPVAFINTGLPVGIIFMLVICFFFAVTGYQLGKNWVIMQERWPIYQTHCRKPYPEMALRSMGNKMRIVAYICVYFTQFGTAVVYVILSSRVFRNFIVSFGGNINLCYMLIIVSVCILPFTYLKSPADFWLVIVIAMGCTLVAVGLILASVGLDLNACMKQVDYPGINFLQALLSLGTFQFAFNGHHVFPTIQHDMYNPNDFSKSVVVGFICVALLYMPLSIFAYVVYGGSMSSSVIDSVQIAWIRYTADLAIAVHCILALLIMINPINQQVENIFHVPHVFCVKRVIIRTIDLAVVLLVALTIPDFTPFMNLFGSTTIPISCITLPTLCNLWFNAAVFDEQIKDWKIPSIKEVWERSPKTKIVWTIAINIVTIVCAVIGCYMAITDFALVTFTPPCYVQPFLSRDYSEIVGNAINCCGRYKNILAHGNTSTCHNPLQPVIWNTSLLSEL</sequence>
<dbReference type="PANTHER" id="PTHR48017">
    <property type="entry name" value="OS05G0424000 PROTEIN-RELATED"/>
    <property type="match status" value="1"/>
</dbReference>
<comment type="subcellular location">
    <subcellularLocation>
        <location evidence="1">Membrane</location>
    </subcellularLocation>
</comment>
<dbReference type="Proteomes" id="UP000036681">
    <property type="component" value="Unplaced"/>
</dbReference>
<organism evidence="8 9">
    <name type="scientific">Ascaris lumbricoides</name>
    <name type="common">Giant roundworm</name>
    <dbReference type="NCBI Taxonomy" id="6252"/>
    <lineage>
        <taxon>Eukaryota</taxon>
        <taxon>Metazoa</taxon>
        <taxon>Ecdysozoa</taxon>
        <taxon>Nematoda</taxon>
        <taxon>Chromadorea</taxon>
        <taxon>Rhabditida</taxon>
        <taxon>Spirurina</taxon>
        <taxon>Ascaridomorpha</taxon>
        <taxon>Ascaridoidea</taxon>
        <taxon>Ascarididae</taxon>
        <taxon>Ascaris</taxon>
    </lineage>
</organism>
<proteinExistence type="predicted"/>
<dbReference type="WBParaSite" id="ALUE_0001833501-mRNA-1">
    <property type="protein sequence ID" value="ALUE_0001833501-mRNA-1"/>
    <property type="gene ID" value="ALUE_0001833501"/>
</dbReference>
<feature type="transmembrane region" description="Helical" evidence="6">
    <location>
        <begin position="473"/>
        <end position="490"/>
    </location>
</feature>
<keyword evidence="4 6" id="KW-1133">Transmembrane helix</keyword>
<feature type="transmembrane region" description="Helical" evidence="6">
    <location>
        <begin position="433"/>
        <end position="452"/>
    </location>
</feature>
<feature type="transmembrane region" description="Helical" evidence="6">
    <location>
        <begin position="118"/>
        <end position="141"/>
    </location>
</feature>
<dbReference type="InterPro" id="IPR013057">
    <property type="entry name" value="AA_transpt_TM"/>
</dbReference>
<evidence type="ECO:0000256" key="4">
    <source>
        <dbReference type="ARBA" id="ARBA00022989"/>
    </source>
</evidence>
<dbReference type="AlphaFoldDB" id="A0A9J2Q9R3"/>
<feature type="transmembrane region" description="Helical" evidence="6">
    <location>
        <begin position="286"/>
        <end position="309"/>
    </location>
</feature>
<reference evidence="9" key="1">
    <citation type="submission" date="2023-03" db="UniProtKB">
        <authorList>
            <consortium name="WormBaseParasite"/>
        </authorList>
    </citation>
    <scope>IDENTIFICATION</scope>
</reference>
<feature type="domain" description="Amino acid transporter transmembrane" evidence="7">
    <location>
        <begin position="167"/>
        <end position="520"/>
    </location>
</feature>
<dbReference type="Pfam" id="PF01490">
    <property type="entry name" value="Aa_trans"/>
    <property type="match status" value="1"/>
</dbReference>
<evidence type="ECO:0000256" key="1">
    <source>
        <dbReference type="ARBA" id="ARBA00004370"/>
    </source>
</evidence>
<accession>A0A9J2Q9R3</accession>
<keyword evidence="8" id="KW-1185">Reference proteome</keyword>
<feature type="transmembrane region" description="Helical" evidence="6">
    <location>
        <begin position="496"/>
        <end position="520"/>
    </location>
</feature>
<dbReference type="GO" id="GO:0016020">
    <property type="term" value="C:membrane"/>
    <property type="evidence" value="ECO:0007669"/>
    <property type="project" value="UniProtKB-SubCell"/>
</dbReference>
<evidence type="ECO:0000259" key="7">
    <source>
        <dbReference type="Pfam" id="PF01490"/>
    </source>
</evidence>
<keyword evidence="3 6" id="KW-0812">Transmembrane</keyword>
<evidence type="ECO:0000313" key="8">
    <source>
        <dbReference type="Proteomes" id="UP000036681"/>
    </source>
</evidence>
<feature type="transmembrane region" description="Helical" evidence="6">
    <location>
        <begin position="199"/>
        <end position="219"/>
    </location>
</feature>
<evidence type="ECO:0000256" key="2">
    <source>
        <dbReference type="ARBA" id="ARBA00022448"/>
    </source>
</evidence>
<feature type="transmembrane region" description="Helical" evidence="6">
    <location>
        <begin position="549"/>
        <end position="571"/>
    </location>
</feature>
<feature type="transmembrane region" description="Helical" evidence="6">
    <location>
        <begin position="315"/>
        <end position="337"/>
    </location>
</feature>
<feature type="transmembrane region" description="Helical" evidence="6">
    <location>
        <begin position="167"/>
        <end position="192"/>
    </location>
</feature>
<evidence type="ECO:0000313" key="9">
    <source>
        <dbReference type="WBParaSite" id="ALUE_0001833501-mRNA-1"/>
    </source>
</evidence>
<protein>
    <submittedName>
        <fullName evidence="9">Amino acid transporter transmembrane domain-containing protein</fullName>
    </submittedName>
</protein>
<dbReference type="FunFam" id="1.20.1740.10:FF:000052">
    <property type="entry name" value="Lysine histidine transporter-like 3"/>
    <property type="match status" value="1"/>
</dbReference>
<feature type="transmembrane region" description="Helical" evidence="6">
    <location>
        <begin position="80"/>
        <end position="106"/>
    </location>
</feature>
<keyword evidence="5 6" id="KW-0472">Membrane</keyword>
<feature type="transmembrane region" description="Helical" evidence="6">
    <location>
        <begin position="254"/>
        <end position="274"/>
    </location>
</feature>
<feature type="transmembrane region" description="Helical" evidence="6">
    <location>
        <begin position="392"/>
        <end position="413"/>
    </location>
</feature>